<dbReference type="PANTHER" id="PTHR43283:SF3">
    <property type="entry name" value="BETA-LACTAMASE FAMILY PROTEIN (AFU_ORTHOLOGUE AFUA_5G07500)"/>
    <property type="match status" value="1"/>
</dbReference>
<dbReference type="Gene3D" id="3.40.710.10">
    <property type="entry name" value="DD-peptidase/beta-lactamase superfamily"/>
    <property type="match status" value="1"/>
</dbReference>
<dbReference type="Pfam" id="PF00144">
    <property type="entry name" value="Beta-lactamase"/>
    <property type="match status" value="1"/>
</dbReference>
<name>A0A4D7BNF5_9HYPH</name>
<gene>
    <name evidence="2" type="ORF">E8M01_11085</name>
</gene>
<dbReference type="SUPFAM" id="SSF56601">
    <property type="entry name" value="beta-lactamase/transpeptidase-like"/>
    <property type="match status" value="1"/>
</dbReference>
<organism evidence="2 3">
    <name type="scientific">Phreatobacter stygius</name>
    <dbReference type="NCBI Taxonomy" id="1940610"/>
    <lineage>
        <taxon>Bacteria</taxon>
        <taxon>Pseudomonadati</taxon>
        <taxon>Pseudomonadota</taxon>
        <taxon>Alphaproteobacteria</taxon>
        <taxon>Hyphomicrobiales</taxon>
        <taxon>Phreatobacteraceae</taxon>
        <taxon>Phreatobacter</taxon>
    </lineage>
</organism>
<dbReference type="InterPro" id="IPR050789">
    <property type="entry name" value="Diverse_Enzym_Activities"/>
</dbReference>
<accession>A0A4D7BNF5</accession>
<evidence type="ECO:0000313" key="2">
    <source>
        <dbReference type="EMBL" id="QCI69162.1"/>
    </source>
</evidence>
<feature type="domain" description="Beta-lactamase-related" evidence="1">
    <location>
        <begin position="36"/>
        <end position="390"/>
    </location>
</feature>
<dbReference type="EMBL" id="CP039690">
    <property type="protein sequence ID" value="QCI69162.1"/>
    <property type="molecule type" value="Genomic_DNA"/>
</dbReference>
<dbReference type="AlphaFoldDB" id="A0A4D7BNF5"/>
<dbReference type="InterPro" id="IPR012338">
    <property type="entry name" value="Beta-lactam/transpept-like"/>
</dbReference>
<evidence type="ECO:0000313" key="3">
    <source>
        <dbReference type="Proteomes" id="UP000298781"/>
    </source>
</evidence>
<dbReference type="Proteomes" id="UP000298781">
    <property type="component" value="Chromosome"/>
</dbReference>
<dbReference type="OrthoDB" id="9808046at2"/>
<dbReference type="InterPro" id="IPR001466">
    <property type="entry name" value="Beta-lactam-related"/>
</dbReference>
<keyword evidence="3" id="KW-1185">Reference proteome</keyword>
<evidence type="ECO:0000259" key="1">
    <source>
        <dbReference type="Pfam" id="PF00144"/>
    </source>
</evidence>
<reference evidence="2 3" key="1">
    <citation type="submission" date="2019-04" db="EMBL/GenBank/DDBJ databases">
        <title>Phreatobacter aquaticus sp. nov.</title>
        <authorList>
            <person name="Choi A."/>
        </authorList>
    </citation>
    <scope>NUCLEOTIDE SEQUENCE [LARGE SCALE GENOMIC DNA]</scope>
    <source>
        <strain evidence="2 3">KCTC 52518</strain>
    </source>
</reference>
<protein>
    <submittedName>
        <fullName evidence="2">Beta-lactamase family protein</fullName>
    </submittedName>
</protein>
<dbReference type="KEGG" id="pstg:E8M01_11085"/>
<sequence>MALGLALGAPTVVPAAAREAVTPARFTPAGLERIRAQLRGDVAQGRIPGAVLLITRGNGTLFQEAFGQQDVAAARPMRRDSIFRIASMTKPLVSVAAMQLVEQGKIQLSDPVATYLPELQGLKVAVERRDAGGQAATELVDARPITIQDLFRHTSGLTYHFLGQMNPVRRAYADQDIAGLYGPTASEMLSRLKAIPLMYQPGSTFEYSVSTDILGHVVERVTGKTLDAALDEMVLKPLGMRDTVFQVAGPRLARLANARPGDPDMETMNWLDLTKPPKRFSGGAGAASTAQDYGRFMRMLLNEGELDGVRLLSPQTVRYMMSDHLGPVRGPIYLPGPGHGFGLGFAVRADDGVATTIGHKGEAWWGGITGTRFWVDPANDLGVVLMIQAPNQRNYYQSVMRNLVYGAMGRASR</sequence>
<proteinExistence type="predicted"/>
<dbReference type="PANTHER" id="PTHR43283">
    <property type="entry name" value="BETA-LACTAMASE-RELATED"/>
    <property type="match status" value="1"/>
</dbReference>